<evidence type="ECO:0000256" key="1">
    <source>
        <dbReference type="ARBA" id="ARBA00004651"/>
    </source>
</evidence>
<comment type="subcellular location">
    <subcellularLocation>
        <location evidence="1 7">Cell membrane</location>
        <topology evidence="1 7">Multi-pass membrane protein</topology>
    </subcellularLocation>
</comment>
<keyword evidence="3" id="KW-1003">Cell membrane</keyword>
<dbReference type="InterPro" id="IPR002771">
    <property type="entry name" value="Multi_antbiot-R_MarC"/>
</dbReference>
<evidence type="ECO:0000256" key="7">
    <source>
        <dbReference type="RuleBase" id="RU362048"/>
    </source>
</evidence>
<feature type="transmembrane region" description="Helical" evidence="7">
    <location>
        <begin position="158"/>
        <end position="176"/>
    </location>
</feature>
<proteinExistence type="inferred from homology"/>
<dbReference type="Proteomes" id="UP000316416">
    <property type="component" value="Chromosome"/>
</dbReference>
<dbReference type="RefSeq" id="WP_142874729.1">
    <property type="nucleotide sequence ID" value="NZ_CP045503.2"/>
</dbReference>
<accession>A0ABX6VFC2</accession>
<gene>
    <name evidence="8" type="ORF">FM038_018135</name>
</gene>
<evidence type="ECO:0000256" key="4">
    <source>
        <dbReference type="ARBA" id="ARBA00022692"/>
    </source>
</evidence>
<evidence type="ECO:0000313" key="8">
    <source>
        <dbReference type="EMBL" id="QPG59109.1"/>
    </source>
</evidence>
<dbReference type="EMBL" id="CP045503">
    <property type="protein sequence ID" value="QPG59109.1"/>
    <property type="molecule type" value="Genomic_DNA"/>
</dbReference>
<dbReference type="PANTHER" id="PTHR33508">
    <property type="entry name" value="UPF0056 MEMBRANE PROTEIN YHCE"/>
    <property type="match status" value="1"/>
</dbReference>
<keyword evidence="6 7" id="KW-0472">Membrane</keyword>
<protein>
    <recommendedName>
        <fullName evidence="7">UPF0056 membrane protein</fullName>
    </recommendedName>
</protein>
<evidence type="ECO:0000256" key="3">
    <source>
        <dbReference type="ARBA" id="ARBA00022475"/>
    </source>
</evidence>
<keyword evidence="9" id="KW-1185">Reference proteome</keyword>
<evidence type="ECO:0000256" key="2">
    <source>
        <dbReference type="ARBA" id="ARBA00009784"/>
    </source>
</evidence>
<name>A0ABX6VFC2_9GAMM</name>
<reference evidence="8" key="1">
    <citation type="submission" date="2021-07" db="EMBL/GenBank/DDBJ databases">
        <title>Shewanella sp. YLB-07 whole genome sequence.</title>
        <authorList>
            <person name="Yu L."/>
        </authorList>
    </citation>
    <scope>NUCLEOTIDE SEQUENCE</scope>
    <source>
        <strain evidence="8">YLB-08</strain>
    </source>
</reference>
<dbReference type="NCBIfam" id="TIGR00427">
    <property type="entry name" value="NAAT family transporter"/>
    <property type="match status" value="1"/>
</dbReference>
<evidence type="ECO:0000313" key="9">
    <source>
        <dbReference type="Proteomes" id="UP000316416"/>
    </source>
</evidence>
<evidence type="ECO:0000256" key="5">
    <source>
        <dbReference type="ARBA" id="ARBA00022989"/>
    </source>
</evidence>
<organism evidence="8 9">
    <name type="scientific">Shewanella eurypsychrophilus</name>
    <dbReference type="NCBI Taxonomy" id="2593656"/>
    <lineage>
        <taxon>Bacteria</taxon>
        <taxon>Pseudomonadati</taxon>
        <taxon>Pseudomonadota</taxon>
        <taxon>Gammaproteobacteria</taxon>
        <taxon>Alteromonadales</taxon>
        <taxon>Shewanellaceae</taxon>
        <taxon>Shewanella</taxon>
    </lineage>
</organism>
<feature type="transmembrane region" description="Helical" evidence="7">
    <location>
        <begin position="12"/>
        <end position="31"/>
    </location>
</feature>
<dbReference type="PANTHER" id="PTHR33508:SF1">
    <property type="entry name" value="UPF0056 MEMBRANE PROTEIN YHCE"/>
    <property type="match status" value="1"/>
</dbReference>
<comment type="caution">
    <text evidence="7">Lacks conserved residue(s) required for the propagation of feature annotation.</text>
</comment>
<feature type="transmembrane region" description="Helical" evidence="7">
    <location>
        <begin position="182"/>
        <end position="205"/>
    </location>
</feature>
<evidence type="ECO:0000256" key="6">
    <source>
        <dbReference type="ARBA" id="ARBA00023136"/>
    </source>
</evidence>
<sequence length="220" mass="23089">MDGLWLHMGTVFMGFFAIMNPIANVPIFLGLTSEEDEQTTKAIAFRALLLAFIIITLFSLAGQYIFTLFGISLSAFRITGGLLVFLIGFHMLQGNNSSVHHPDHAQLAESKQNASEKAQAREAALSIAVSPLALPILAGPGTIATAMSFSAAGGIEEMLITISAFGLLCVITYGFFISGGKLVGFLGSAALGAITRMMGLILAVIGTQMAIEGIKGAFSL</sequence>
<comment type="similarity">
    <text evidence="2 7">Belongs to the UPF0056 (MarC) family.</text>
</comment>
<keyword evidence="5 7" id="KW-1133">Transmembrane helix</keyword>
<feature type="transmembrane region" description="Helical" evidence="7">
    <location>
        <begin position="71"/>
        <end position="92"/>
    </location>
</feature>
<keyword evidence="4 7" id="KW-0812">Transmembrane</keyword>
<dbReference type="Pfam" id="PF01914">
    <property type="entry name" value="MarC"/>
    <property type="match status" value="1"/>
</dbReference>
<feature type="transmembrane region" description="Helical" evidence="7">
    <location>
        <begin position="43"/>
        <end position="65"/>
    </location>
</feature>